<evidence type="ECO:0000256" key="2">
    <source>
        <dbReference type="ARBA" id="ARBA00022475"/>
    </source>
</evidence>
<keyword evidence="3 6" id="KW-0812">Transmembrane</keyword>
<dbReference type="Pfam" id="PF02687">
    <property type="entry name" value="FtsX"/>
    <property type="match status" value="1"/>
</dbReference>
<dbReference type="AlphaFoldDB" id="A0A455UA25"/>
<comment type="subcellular location">
    <subcellularLocation>
        <location evidence="1">Cell membrane</location>
        <topology evidence="1">Multi-pass membrane protein</topology>
    </subcellularLocation>
</comment>
<keyword evidence="5 6" id="KW-0472">Membrane</keyword>
<protein>
    <recommendedName>
        <fullName evidence="7">ABC3 transporter permease C-terminal domain-containing protein</fullName>
    </recommendedName>
</protein>
<evidence type="ECO:0000256" key="3">
    <source>
        <dbReference type="ARBA" id="ARBA00022692"/>
    </source>
</evidence>
<keyword evidence="2" id="KW-1003">Cell membrane</keyword>
<name>A0A455UA25_9GAMM</name>
<proteinExistence type="predicted"/>
<evidence type="ECO:0000256" key="5">
    <source>
        <dbReference type="ARBA" id="ARBA00023136"/>
    </source>
</evidence>
<dbReference type="PANTHER" id="PTHR30287">
    <property type="entry name" value="MEMBRANE COMPONENT OF PREDICTED ABC SUPERFAMILY METABOLITE UPTAKE TRANSPORTER"/>
    <property type="match status" value="1"/>
</dbReference>
<gene>
    <name evidence="8" type="ORF">HSBAA_43080</name>
</gene>
<evidence type="ECO:0000313" key="8">
    <source>
        <dbReference type="EMBL" id="BBI63002.1"/>
    </source>
</evidence>
<dbReference type="GO" id="GO:0005886">
    <property type="term" value="C:plasma membrane"/>
    <property type="evidence" value="ECO:0007669"/>
    <property type="project" value="UniProtKB-SubCell"/>
</dbReference>
<feature type="transmembrane region" description="Helical" evidence="6">
    <location>
        <begin position="106"/>
        <end position="125"/>
    </location>
</feature>
<dbReference type="Proteomes" id="UP000320231">
    <property type="component" value="Chromosome"/>
</dbReference>
<organism evidence="8 9">
    <name type="scientific">Vreelandella sulfidaeris</name>
    <dbReference type="NCBI Taxonomy" id="115553"/>
    <lineage>
        <taxon>Bacteria</taxon>
        <taxon>Pseudomonadati</taxon>
        <taxon>Pseudomonadota</taxon>
        <taxon>Gammaproteobacteria</taxon>
        <taxon>Oceanospirillales</taxon>
        <taxon>Halomonadaceae</taxon>
        <taxon>Vreelandella</taxon>
    </lineage>
</organism>
<feature type="domain" description="ABC3 transporter permease C-terminal" evidence="7">
    <location>
        <begin position="21"/>
        <end position="133"/>
    </location>
</feature>
<feature type="transmembrane region" description="Helical" evidence="6">
    <location>
        <begin position="69"/>
        <end position="94"/>
    </location>
</feature>
<reference evidence="8 9" key="1">
    <citation type="journal article" date="2019" name="Microbiol. Resour. Announc.">
        <title>Complete Genome Sequence of Halomonas sulfidaeris Strain Esulfide1 Isolated from a Metal Sulfide Rock at a Depth of 2,200 Meters, Obtained Using Nanopore Sequencing.</title>
        <authorList>
            <person name="Saito M."/>
            <person name="Nishigata A."/>
            <person name="Galipon J."/>
            <person name="Arakawa K."/>
        </authorList>
    </citation>
    <scope>NUCLEOTIDE SEQUENCE [LARGE SCALE GENOMIC DNA]</scope>
    <source>
        <strain evidence="8 9">ATCC BAA-803</strain>
    </source>
</reference>
<dbReference type="KEGG" id="hsr:HSBAA_43080"/>
<evidence type="ECO:0000256" key="6">
    <source>
        <dbReference type="SAM" id="Phobius"/>
    </source>
</evidence>
<dbReference type="EMBL" id="AP019514">
    <property type="protein sequence ID" value="BBI63002.1"/>
    <property type="molecule type" value="Genomic_DNA"/>
</dbReference>
<sequence>MRFLGQVRDVLAQVTRAVELVLALVLLAGVSVLYAALTASRPVRAHESGLLRVFGAGSRMISRVQGAEYALLGFASGLMGAVLAELTTAALYIYLLDLTPRLHLGLWVFLPVGGAVLIGVIGHALSRGLRRQAPAASLGLLGEA</sequence>
<dbReference type="PANTHER" id="PTHR30287:SF1">
    <property type="entry name" value="INNER MEMBRANE PROTEIN"/>
    <property type="match status" value="1"/>
</dbReference>
<evidence type="ECO:0000256" key="1">
    <source>
        <dbReference type="ARBA" id="ARBA00004651"/>
    </source>
</evidence>
<dbReference type="InterPro" id="IPR038766">
    <property type="entry name" value="Membrane_comp_ABC_pdt"/>
</dbReference>
<evidence type="ECO:0000259" key="7">
    <source>
        <dbReference type="Pfam" id="PF02687"/>
    </source>
</evidence>
<accession>A0A455UA25</accession>
<evidence type="ECO:0000256" key="4">
    <source>
        <dbReference type="ARBA" id="ARBA00022989"/>
    </source>
</evidence>
<dbReference type="InterPro" id="IPR003838">
    <property type="entry name" value="ABC3_permease_C"/>
</dbReference>
<keyword evidence="4 6" id="KW-1133">Transmembrane helix</keyword>
<feature type="transmembrane region" description="Helical" evidence="6">
    <location>
        <begin position="20"/>
        <end position="37"/>
    </location>
</feature>
<evidence type="ECO:0000313" key="9">
    <source>
        <dbReference type="Proteomes" id="UP000320231"/>
    </source>
</evidence>